<dbReference type="OrthoDB" id="10378373at2759"/>
<name>A0A9C7Q5W0_9RHOD</name>
<protein>
    <submittedName>
        <fullName evidence="2">Uncharacterized protein</fullName>
    </submittedName>
</protein>
<feature type="transmembrane region" description="Helical" evidence="1">
    <location>
        <begin position="54"/>
        <end position="78"/>
    </location>
</feature>
<keyword evidence="1" id="KW-1133">Transmembrane helix</keyword>
<keyword evidence="1" id="KW-0812">Transmembrane</keyword>
<feature type="transmembrane region" description="Helical" evidence="1">
    <location>
        <begin position="90"/>
        <end position="109"/>
    </location>
</feature>
<gene>
    <name evidence="2" type="ORF">GpartN1_g7422.t1</name>
</gene>
<dbReference type="Proteomes" id="UP001061958">
    <property type="component" value="Unassembled WGS sequence"/>
</dbReference>
<keyword evidence="3" id="KW-1185">Reference proteome</keyword>
<proteinExistence type="predicted"/>
<comment type="caution">
    <text evidence="2">The sequence shown here is derived from an EMBL/GenBank/DDBJ whole genome shotgun (WGS) entry which is preliminary data.</text>
</comment>
<accession>A0A9C7Q5W0</accession>
<organism evidence="2 3">
    <name type="scientific">Galdieria partita</name>
    <dbReference type="NCBI Taxonomy" id="83374"/>
    <lineage>
        <taxon>Eukaryota</taxon>
        <taxon>Rhodophyta</taxon>
        <taxon>Bangiophyceae</taxon>
        <taxon>Galdieriales</taxon>
        <taxon>Galdieriaceae</taxon>
        <taxon>Galdieria</taxon>
    </lineage>
</organism>
<evidence type="ECO:0000313" key="2">
    <source>
        <dbReference type="EMBL" id="GJQ15631.1"/>
    </source>
</evidence>
<evidence type="ECO:0000313" key="3">
    <source>
        <dbReference type="Proteomes" id="UP001061958"/>
    </source>
</evidence>
<dbReference type="EMBL" id="BQMJ01000072">
    <property type="protein sequence ID" value="GJQ15631.1"/>
    <property type="molecule type" value="Genomic_DNA"/>
</dbReference>
<reference evidence="2" key="1">
    <citation type="journal article" date="2022" name="Proc. Natl. Acad. Sci. U.S.A.">
        <title>Life cycle and functional genomics of the unicellular red alga Galdieria for elucidating algal and plant evolution and industrial use.</title>
        <authorList>
            <person name="Hirooka S."/>
            <person name="Itabashi T."/>
            <person name="Ichinose T.M."/>
            <person name="Onuma R."/>
            <person name="Fujiwara T."/>
            <person name="Yamashita S."/>
            <person name="Jong L.W."/>
            <person name="Tomita R."/>
            <person name="Iwane A.H."/>
            <person name="Miyagishima S.Y."/>
        </authorList>
    </citation>
    <scope>NUCLEOTIDE SEQUENCE</scope>
    <source>
        <strain evidence="2">NBRC 102759</strain>
    </source>
</reference>
<dbReference type="AlphaFoldDB" id="A0A9C7Q5W0"/>
<feature type="transmembrane region" description="Helical" evidence="1">
    <location>
        <begin position="153"/>
        <end position="173"/>
    </location>
</feature>
<sequence length="232" mass="26719">MEIEENNWNKSFKKHLYFFASVSILLSFLLGWPIVVVIWSALKIQQGVYCDEHLARFVLVSAGLWLLLGLYSLVIFLLIRIWGEQVPHTWIVSSVGFMLLLCNFGYWIYLQVRFFESAGPSSFCPHSCSCQSYPQHTRCCDAVSYGLTLAMIVVMYVCALMLFCYPCWVSLVWSRRARRGLGRFSQWIGNASDYVTHMGSVGQRWNRLGLYPNSRRATTEDSHLLSTQNIQT</sequence>
<feature type="transmembrane region" description="Helical" evidence="1">
    <location>
        <begin position="16"/>
        <end position="42"/>
    </location>
</feature>
<reference evidence="2" key="2">
    <citation type="submission" date="2022-01" db="EMBL/GenBank/DDBJ databases">
        <authorList>
            <person name="Hirooka S."/>
            <person name="Miyagishima S.Y."/>
        </authorList>
    </citation>
    <scope>NUCLEOTIDE SEQUENCE</scope>
    <source>
        <strain evidence="2">NBRC 102759</strain>
    </source>
</reference>
<keyword evidence="1" id="KW-0472">Membrane</keyword>
<evidence type="ECO:0000256" key="1">
    <source>
        <dbReference type="SAM" id="Phobius"/>
    </source>
</evidence>